<name>A0A1E1W8E7_PECGO</name>
<proteinExistence type="predicted"/>
<dbReference type="GO" id="GO:0012507">
    <property type="term" value="C:ER to Golgi transport vesicle membrane"/>
    <property type="evidence" value="ECO:0007669"/>
    <property type="project" value="TreeGrafter"/>
</dbReference>
<dbReference type="Gene3D" id="1.25.40.1030">
    <property type="match status" value="1"/>
</dbReference>
<organism evidence="3">
    <name type="scientific">Pectinophora gossypiella</name>
    <name type="common">Cotton pink bollworm</name>
    <name type="synonym">Depressaria gossypiella</name>
    <dbReference type="NCBI Taxonomy" id="13191"/>
    <lineage>
        <taxon>Eukaryota</taxon>
        <taxon>Metazoa</taxon>
        <taxon>Ecdysozoa</taxon>
        <taxon>Arthropoda</taxon>
        <taxon>Hexapoda</taxon>
        <taxon>Insecta</taxon>
        <taxon>Pterygota</taxon>
        <taxon>Neoptera</taxon>
        <taxon>Endopterygota</taxon>
        <taxon>Lepidoptera</taxon>
        <taxon>Glossata</taxon>
        <taxon>Ditrysia</taxon>
        <taxon>Gelechioidea</taxon>
        <taxon>Gelechiidae</taxon>
        <taxon>Apatetrinae</taxon>
        <taxon>Pectinophora</taxon>
    </lineage>
</organism>
<dbReference type="GO" id="GO:0007030">
    <property type="term" value="P:Golgi organization"/>
    <property type="evidence" value="ECO:0007669"/>
    <property type="project" value="TreeGrafter"/>
</dbReference>
<evidence type="ECO:0000313" key="3">
    <source>
        <dbReference type="EMBL" id="JAT83258.1"/>
    </source>
</evidence>
<sequence length="127" mass="14177">ALLWDLLALLLRQNGVVVGTDIAELLMKNTKEYEYKPLSAKNSSHNESRRGSSLSGREDERAWSPEQPSVSTSDLTPQEESSSPSQAPVDEKVALDRLREYLTYGNRQEALEWAMKCGLWGHAMALA</sequence>
<feature type="non-terminal residue" evidence="3">
    <location>
        <position position="127"/>
    </location>
</feature>
<gene>
    <name evidence="3" type="ORF">g.16612</name>
</gene>
<protein>
    <recommendedName>
        <fullName evidence="4">Protein transport protein sec16</fullName>
    </recommendedName>
</protein>
<dbReference type="EMBL" id="GDQN01007796">
    <property type="protein sequence ID" value="JAT83258.1"/>
    <property type="molecule type" value="Transcribed_RNA"/>
</dbReference>
<evidence type="ECO:0000256" key="1">
    <source>
        <dbReference type="SAM" id="MobiDB-lite"/>
    </source>
</evidence>
<keyword evidence="2" id="KW-0732">Signal</keyword>
<feature type="signal peptide" evidence="2">
    <location>
        <begin position="1"/>
        <end position="19"/>
    </location>
</feature>
<dbReference type="GO" id="GO:0070973">
    <property type="term" value="P:protein localization to endoplasmic reticulum exit site"/>
    <property type="evidence" value="ECO:0007669"/>
    <property type="project" value="TreeGrafter"/>
</dbReference>
<dbReference type="AlphaFoldDB" id="A0A1E1W8E7"/>
<evidence type="ECO:0008006" key="4">
    <source>
        <dbReference type="Google" id="ProtNLM"/>
    </source>
</evidence>
<feature type="compositionally biased region" description="Basic and acidic residues" evidence="1">
    <location>
        <begin position="44"/>
        <end position="63"/>
    </location>
</feature>
<evidence type="ECO:0000256" key="2">
    <source>
        <dbReference type="SAM" id="SignalP"/>
    </source>
</evidence>
<reference evidence="3" key="1">
    <citation type="submission" date="2015-09" db="EMBL/GenBank/DDBJ databases">
        <title>De novo assembly of Pectinophora gossypiella (Pink Bollworm) gut transcriptome.</title>
        <authorList>
            <person name="Tassone E.E."/>
        </authorList>
    </citation>
    <scope>NUCLEOTIDE SEQUENCE</scope>
</reference>
<feature type="non-terminal residue" evidence="3">
    <location>
        <position position="1"/>
    </location>
</feature>
<accession>A0A1E1W8E7</accession>
<dbReference type="OrthoDB" id="8918678at2759"/>
<dbReference type="PANTHER" id="PTHR13402:SF6">
    <property type="entry name" value="SECRETORY 16, ISOFORM I"/>
    <property type="match status" value="1"/>
</dbReference>
<dbReference type="GO" id="GO:0070971">
    <property type="term" value="C:endoplasmic reticulum exit site"/>
    <property type="evidence" value="ECO:0007669"/>
    <property type="project" value="TreeGrafter"/>
</dbReference>
<feature type="compositionally biased region" description="Polar residues" evidence="1">
    <location>
        <begin position="66"/>
        <end position="76"/>
    </location>
</feature>
<dbReference type="PANTHER" id="PTHR13402">
    <property type="entry name" value="RGPR-RELATED"/>
    <property type="match status" value="1"/>
</dbReference>
<feature type="region of interest" description="Disordered" evidence="1">
    <location>
        <begin position="36"/>
        <end position="91"/>
    </location>
</feature>
<feature type="chain" id="PRO_5009115323" description="Protein transport protein sec16" evidence="2">
    <location>
        <begin position="20"/>
        <end position="127"/>
    </location>
</feature>